<keyword evidence="6" id="KW-0238">DNA-binding</keyword>
<accession>A0ABV8UKA2</accession>
<comment type="similarity">
    <text evidence="1 8">Belongs to the SOS response-associated peptidase family.</text>
</comment>
<dbReference type="GO" id="GO:0016787">
    <property type="term" value="F:hydrolase activity"/>
    <property type="evidence" value="ECO:0007669"/>
    <property type="project" value="UniProtKB-KW"/>
</dbReference>
<evidence type="ECO:0000256" key="5">
    <source>
        <dbReference type="ARBA" id="ARBA00023124"/>
    </source>
</evidence>
<keyword evidence="10" id="KW-1185">Reference proteome</keyword>
<evidence type="ECO:0000256" key="4">
    <source>
        <dbReference type="ARBA" id="ARBA00022801"/>
    </source>
</evidence>
<dbReference type="RefSeq" id="WP_382421252.1">
    <property type="nucleotide sequence ID" value="NZ_JBHSCW010000003.1"/>
</dbReference>
<dbReference type="EC" id="3.4.-.-" evidence="8"/>
<dbReference type="EMBL" id="JBHSCW010000003">
    <property type="protein sequence ID" value="MFC4350908.1"/>
    <property type="molecule type" value="Genomic_DNA"/>
</dbReference>
<proteinExistence type="inferred from homology"/>
<dbReference type="PANTHER" id="PTHR13604:SF0">
    <property type="entry name" value="ABASIC SITE PROCESSING PROTEIN HMCES"/>
    <property type="match status" value="1"/>
</dbReference>
<gene>
    <name evidence="9" type="ORF">ACFOW6_05065</name>
</gene>
<dbReference type="Gene3D" id="3.90.1680.10">
    <property type="entry name" value="SOS response associated peptidase-like"/>
    <property type="match status" value="1"/>
</dbReference>
<keyword evidence="2 8" id="KW-0645">Protease</keyword>
<sequence>MCGRFFLISPAERLRALFRLKSVPELRARANIAPGSAVPAVRHDGQGPAFFMPQWGLVPAWSKDRDMALRLKNARSETAPGKAAFREAWGQRRCLIPADGFLEWPGGKGPRQPYGVRHAEGEMLVFAGLWERWYDPTQTVPRALESCTILTTAARGQLRSVHHRMPVMLRPEDFEHWLDPATPAERLPGFMVRFPEAQLTLAPFPQALNDSRVDDAALLQPAPMQEAAPSQGSLF</sequence>
<dbReference type="PANTHER" id="PTHR13604">
    <property type="entry name" value="DC12-RELATED"/>
    <property type="match status" value="1"/>
</dbReference>
<name>A0ABV8UKA2_9PROT</name>
<reference evidence="10" key="1">
    <citation type="journal article" date="2019" name="Int. J. Syst. Evol. Microbiol.">
        <title>The Global Catalogue of Microorganisms (GCM) 10K type strain sequencing project: providing services to taxonomists for standard genome sequencing and annotation.</title>
        <authorList>
            <consortium name="The Broad Institute Genomics Platform"/>
            <consortium name="The Broad Institute Genome Sequencing Center for Infectious Disease"/>
            <person name="Wu L."/>
            <person name="Ma J."/>
        </authorList>
    </citation>
    <scope>NUCLEOTIDE SEQUENCE [LARGE SCALE GENOMIC DNA]</scope>
    <source>
        <strain evidence="10">CECT 8472</strain>
    </source>
</reference>
<protein>
    <recommendedName>
        <fullName evidence="8">Abasic site processing protein</fullName>
        <ecNumber evidence="8">3.4.-.-</ecNumber>
    </recommendedName>
</protein>
<dbReference type="SUPFAM" id="SSF143081">
    <property type="entry name" value="BB1717-like"/>
    <property type="match status" value="1"/>
</dbReference>
<comment type="caution">
    <text evidence="9">The sequence shown here is derived from an EMBL/GenBank/DDBJ whole genome shotgun (WGS) entry which is preliminary data.</text>
</comment>
<dbReference type="InterPro" id="IPR036590">
    <property type="entry name" value="SRAP-like"/>
</dbReference>
<evidence type="ECO:0000313" key="10">
    <source>
        <dbReference type="Proteomes" id="UP001595799"/>
    </source>
</evidence>
<dbReference type="Pfam" id="PF02586">
    <property type="entry name" value="SRAP"/>
    <property type="match status" value="1"/>
</dbReference>
<evidence type="ECO:0000256" key="7">
    <source>
        <dbReference type="ARBA" id="ARBA00023239"/>
    </source>
</evidence>
<evidence type="ECO:0000256" key="8">
    <source>
        <dbReference type="RuleBase" id="RU364100"/>
    </source>
</evidence>
<dbReference type="Proteomes" id="UP001595799">
    <property type="component" value="Unassembled WGS sequence"/>
</dbReference>
<organism evidence="9 10">
    <name type="scientific">Fodinicurvata halophila</name>
    <dbReference type="NCBI Taxonomy" id="1419723"/>
    <lineage>
        <taxon>Bacteria</taxon>
        <taxon>Pseudomonadati</taxon>
        <taxon>Pseudomonadota</taxon>
        <taxon>Alphaproteobacteria</taxon>
        <taxon>Rhodospirillales</taxon>
        <taxon>Rhodovibrionaceae</taxon>
        <taxon>Fodinicurvata</taxon>
    </lineage>
</organism>
<evidence type="ECO:0000256" key="1">
    <source>
        <dbReference type="ARBA" id="ARBA00008136"/>
    </source>
</evidence>
<evidence type="ECO:0000256" key="2">
    <source>
        <dbReference type="ARBA" id="ARBA00022670"/>
    </source>
</evidence>
<evidence type="ECO:0000313" key="9">
    <source>
        <dbReference type="EMBL" id="MFC4350908.1"/>
    </source>
</evidence>
<evidence type="ECO:0000256" key="6">
    <source>
        <dbReference type="ARBA" id="ARBA00023125"/>
    </source>
</evidence>
<keyword evidence="7" id="KW-0456">Lyase</keyword>
<keyword evidence="3" id="KW-0227">DNA damage</keyword>
<keyword evidence="4 8" id="KW-0378">Hydrolase</keyword>
<keyword evidence="5" id="KW-0190">Covalent protein-DNA linkage</keyword>
<evidence type="ECO:0000256" key="3">
    <source>
        <dbReference type="ARBA" id="ARBA00022763"/>
    </source>
</evidence>
<dbReference type="InterPro" id="IPR003738">
    <property type="entry name" value="SRAP"/>
</dbReference>